<name>A0ABR8JCH4_9NOST</name>
<evidence type="ECO:0000313" key="3">
    <source>
        <dbReference type="Proteomes" id="UP000660381"/>
    </source>
</evidence>
<dbReference type="InterPro" id="IPR007822">
    <property type="entry name" value="LANC-like"/>
</dbReference>
<dbReference type="SMART" id="SM01260">
    <property type="entry name" value="LANC_like"/>
    <property type="match status" value="1"/>
</dbReference>
<organism evidence="2 3">
    <name type="scientific">Anabaena catenula FACHB-362</name>
    <dbReference type="NCBI Taxonomy" id="2692877"/>
    <lineage>
        <taxon>Bacteria</taxon>
        <taxon>Bacillati</taxon>
        <taxon>Cyanobacteriota</taxon>
        <taxon>Cyanophyceae</taxon>
        <taxon>Nostocales</taxon>
        <taxon>Nostocaceae</taxon>
        <taxon>Anabaena</taxon>
    </lineage>
</organism>
<reference evidence="2 3" key="1">
    <citation type="journal article" date="2020" name="ISME J.">
        <title>Comparative genomics reveals insights into cyanobacterial evolution and habitat adaptation.</title>
        <authorList>
            <person name="Chen M.Y."/>
            <person name="Teng W.K."/>
            <person name="Zhao L."/>
            <person name="Hu C.X."/>
            <person name="Zhou Y.K."/>
            <person name="Han B.P."/>
            <person name="Song L.R."/>
            <person name="Shu W.S."/>
        </authorList>
    </citation>
    <scope>NUCLEOTIDE SEQUENCE [LARGE SCALE GENOMIC DNA]</scope>
    <source>
        <strain evidence="2 3">FACHB-362</strain>
    </source>
</reference>
<evidence type="ECO:0000313" key="2">
    <source>
        <dbReference type="EMBL" id="MBD2694681.1"/>
    </source>
</evidence>
<protein>
    <submittedName>
        <fullName evidence="2">Type 2 lantipeptide synthetase LanM</fullName>
    </submittedName>
</protein>
<evidence type="ECO:0000259" key="1">
    <source>
        <dbReference type="Pfam" id="PF13575"/>
    </source>
</evidence>
<feature type="domain" description="Lantibiotic biosynthesis protein dehydration" evidence="1">
    <location>
        <begin position="239"/>
        <end position="623"/>
    </location>
</feature>
<dbReference type="InterPro" id="IPR025410">
    <property type="entry name" value="Lant_dehyd"/>
</dbReference>
<dbReference type="PRINTS" id="PR01950">
    <property type="entry name" value="LANCSUPER"/>
</dbReference>
<dbReference type="PIRSF" id="PIRSF037228">
    <property type="entry name" value="Lant_mod_RumM"/>
    <property type="match status" value="1"/>
</dbReference>
<dbReference type="InterPro" id="IPR017146">
    <property type="entry name" value="Lanti_2_LanM"/>
</dbReference>
<comment type="caution">
    <text evidence="2">The sequence shown here is derived from an EMBL/GenBank/DDBJ whole genome shotgun (WGS) entry which is preliminary data.</text>
</comment>
<gene>
    <name evidence="2" type="primary">lanM</name>
    <name evidence="2" type="ORF">H6G68_23560</name>
</gene>
<proteinExistence type="predicted"/>
<dbReference type="Proteomes" id="UP000660381">
    <property type="component" value="Unassembled WGS sequence"/>
</dbReference>
<dbReference type="RefSeq" id="WP_190908822.1">
    <property type="nucleotide sequence ID" value="NZ_JACJTQ010000056.1"/>
</dbReference>
<sequence>MIQKIVAFKQQSAVESFLKIIADASFLWERLNVEKFLIDINQLNEQEIDSRLDHWCQTVAQGKWDILQKRLQWDGLDLNTVRQRMGTVQIVALQNLPDWAKTLQQIMQPSADFILTKEIFLAVTPQDPLPFEDVLLRFVWVARQQLLSRFGCIELTKDDFPLSHLTEVAYHSLERSLLQRLAKICYKTLDFEFAQVRPFGSNLLNLLQIKTENNNNKTYYNQFVNQLLQDGLLTFFQKYSVLGRLVATVINFWVDSTAEFIQRLAEDTPNIQRTFGSTHANDKIAEIQTSLSDSHKQGRTVFVLTFESGLKLVYKPKGLGIEVAFNQFLHWCNQHSHLLELKTLKLLNRDTYGWVEYVEHQPCHDEAAALRFYQRAGMLMCVIYALRGTDCHNENVIASGEHLVLVDVETLLHHEPHVLENFYNNQNEDEKIAEQQFLNSVLRTGLLPEWNFSSDRRIAFDISGLGSTTTQQAPQKFPYWQSINTDNMQLQYKYGELPIQKNVPYLGDIALSPIDYQESIVTGFKQMYRFLIAHKDDLIAPDSPLTGMQGQQVRFIFRPTRIYGTILNKTWSPDYLKHGVDYSIELDRLSCAFLSVREKPNPWPILNAELQVMAQLDIPYFTANTSSDELSVGINQEIANYFQQPSYQQSLAQLQAMDEIDLARQVAIIQGAFYAQLAQTSIGQSQTWEAETLPVLNSGQLIAEAEAIANQLESRAIPDPDGSVNWMGLGYVISAERYRLQVLGYSLYEGRCGVALFLSALNQMTKQPRFHDLALRTLQPLRQQIQKLDLESQQRIVRLVGIGGASGLGSMIYSFVKVSQFLGDETLLEDAQALANWITPQLIVADKYLDVVGGAAGCILALLSLYQATGQENVLVKAIACGEHLLTHRYSHEGAPKAWLTLGEKPLTGFSHGAAGIAYALLRLYAVTQEQVYLQAALEGIEYENSIFSSSHGNWPVFPRIELMNKPTSFETVWCHGSGGIGLARLGSLGIVKTSEIERDIEIALQTTQTKGLSVIDHLCCGNMGIVEVLMVGAERCSRSDWHEAALQNATNVVARAKRTGAYQLFANLPNSVFNPSFFQGTAGIGYQLLRLANNNLPSILLWE</sequence>
<dbReference type="CDD" id="cd04792">
    <property type="entry name" value="LanM-like"/>
    <property type="match status" value="1"/>
</dbReference>
<accession>A0ABR8JCH4</accession>
<dbReference type="InterPro" id="IPR012341">
    <property type="entry name" value="6hp_glycosidase-like_sf"/>
</dbReference>
<dbReference type="NCBIfam" id="TIGR03897">
    <property type="entry name" value="lanti_2_LanM"/>
    <property type="match status" value="1"/>
</dbReference>
<keyword evidence="3" id="KW-1185">Reference proteome</keyword>
<dbReference type="SUPFAM" id="SSF158745">
    <property type="entry name" value="LanC-like"/>
    <property type="match status" value="1"/>
</dbReference>
<dbReference type="Gene3D" id="1.50.10.10">
    <property type="match status" value="1"/>
</dbReference>
<dbReference type="Pfam" id="PF05147">
    <property type="entry name" value="LANC_like"/>
    <property type="match status" value="1"/>
</dbReference>
<dbReference type="Pfam" id="PF13575">
    <property type="entry name" value="DUF4135"/>
    <property type="match status" value="1"/>
</dbReference>
<dbReference type="EMBL" id="JACJTQ010000056">
    <property type="protein sequence ID" value="MBD2694681.1"/>
    <property type="molecule type" value="Genomic_DNA"/>
</dbReference>